<accession>A0A0M0KK74</accession>
<dbReference type="AlphaFoldDB" id="A0A0M0KK74"/>
<dbReference type="GeneID" id="87597423"/>
<proteinExistence type="predicted"/>
<comment type="caution">
    <text evidence="1">The sequence shown here is derived from an EMBL/GenBank/DDBJ whole genome shotgun (WGS) entry which is preliminary data.</text>
</comment>
<name>A0A0M0KK74_ALKHA</name>
<dbReference type="EMBL" id="LILD01000001">
    <property type="protein sequence ID" value="KOO39219.1"/>
    <property type="molecule type" value="Genomic_DNA"/>
</dbReference>
<gene>
    <name evidence="1" type="ORF">AMD02_10485</name>
</gene>
<dbReference type="RefSeq" id="WP_053431279.1">
    <property type="nucleotide sequence ID" value="NZ_CP040441.1"/>
</dbReference>
<dbReference type="PATRIC" id="fig|136160.3.peg.2487"/>
<organism evidence="1">
    <name type="scientific">Halalkalibacterium halodurans</name>
    <name type="common">Bacillus halodurans</name>
    <dbReference type="NCBI Taxonomy" id="86665"/>
    <lineage>
        <taxon>Bacteria</taxon>
        <taxon>Bacillati</taxon>
        <taxon>Bacillota</taxon>
        <taxon>Bacilli</taxon>
        <taxon>Bacillales</taxon>
        <taxon>Bacillaceae</taxon>
        <taxon>Halalkalibacterium (ex Joshi et al. 2022)</taxon>
    </lineage>
</organism>
<protein>
    <submittedName>
        <fullName evidence="1">Uncharacterized protein</fullName>
    </submittedName>
</protein>
<sequence length="104" mass="12746">MERWEKVGIFVRDHETVTLFTAMEQETEEREEGDRQYKWTYSCYGRNGKVNTYSQEEEHLLDVIDQFHDKGFWAFIPVIIDKDHTYWVKREINRKMENVWKSHG</sequence>
<evidence type="ECO:0000313" key="1">
    <source>
        <dbReference type="EMBL" id="KOO39219.1"/>
    </source>
</evidence>
<reference evidence="1" key="1">
    <citation type="submission" date="2015-08" db="EMBL/GenBank/DDBJ databases">
        <title>Complete DNA Sequence of Pseudomonas syringae pv. actinidiae, the Causal Agent of Kiwifruit Canker Disease.</title>
        <authorList>
            <person name="Rikkerink E.H.A."/>
            <person name="Fineran P.C."/>
        </authorList>
    </citation>
    <scope>NUCLEOTIDE SEQUENCE</scope>
    <source>
        <strain evidence="1">DSM 13666</strain>
    </source>
</reference>